<evidence type="ECO:0000256" key="2">
    <source>
        <dbReference type="ARBA" id="ARBA00022679"/>
    </source>
</evidence>
<dbReference type="PANTHER" id="PTHR37984">
    <property type="entry name" value="PROTEIN CBG26694"/>
    <property type="match status" value="1"/>
</dbReference>
<evidence type="ECO:0000256" key="1">
    <source>
        <dbReference type="ARBA" id="ARBA00012493"/>
    </source>
</evidence>
<dbReference type="Gene3D" id="3.10.10.10">
    <property type="entry name" value="HIV Type 1 Reverse Transcriptase, subunit A, domain 1"/>
    <property type="match status" value="1"/>
</dbReference>
<keyword evidence="3" id="KW-0548">Nucleotidyltransferase</keyword>
<keyword evidence="6" id="KW-0378">Hydrolase</keyword>
<dbReference type="InterPro" id="IPR000477">
    <property type="entry name" value="RT_dom"/>
</dbReference>
<proteinExistence type="predicted"/>
<dbReference type="InterPro" id="IPR036397">
    <property type="entry name" value="RNaseH_sf"/>
</dbReference>
<keyword evidence="12" id="KW-1185">Reference proteome</keyword>
<dbReference type="SUPFAM" id="SSF56672">
    <property type="entry name" value="DNA/RNA polymerases"/>
    <property type="match status" value="1"/>
</dbReference>
<keyword evidence="2" id="KW-0808">Transferase</keyword>
<dbReference type="Pfam" id="PF17921">
    <property type="entry name" value="Integrase_H2C2"/>
    <property type="match status" value="1"/>
</dbReference>
<dbReference type="Pfam" id="PF00078">
    <property type="entry name" value="RVT_1"/>
    <property type="match status" value="1"/>
</dbReference>
<dbReference type="InterPro" id="IPR050951">
    <property type="entry name" value="Retrovirus_Pol_polyprotein"/>
</dbReference>
<dbReference type="Gene3D" id="2.40.70.10">
    <property type="entry name" value="Acid Proteases"/>
    <property type="match status" value="1"/>
</dbReference>
<keyword evidence="7" id="KW-0695">RNA-directed DNA polymerase</keyword>
<dbReference type="Pfam" id="PF00665">
    <property type="entry name" value="rve"/>
    <property type="match status" value="1"/>
</dbReference>
<evidence type="ECO:0000256" key="5">
    <source>
        <dbReference type="ARBA" id="ARBA00022759"/>
    </source>
</evidence>
<dbReference type="InterPro" id="IPR043128">
    <property type="entry name" value="Rev_trsase/Diguanyl_cyclase"/>
</dbReference>
<dbReference type="Gene3D" id="3.30.420.10">
    <property type="entry name" value="Ribonuclease H-like superfamily/Ribonuclease H"/>
    <property type="match status" value="1"/>
</dbReference>
<name>A0ABQ8FFN5_9FUNG</name>
<keyword evidence="4" id="KW-0540">Nuclease</keyword>
<evidence type="ECO:0000313" key="12">
    <source>
        <dbReference type="Proteomes" id="UP001648503"/>
    </source>
</evidence>
<protein>
    <recommendedName>
        <fullName evidence="1">RNA-directed DNA polymerase</fullName>
        <ecNumber evidence="1">2.7.7.49</ecNumber>
    </recommendedName>
</protein>
<dbReference type="Pfam" id="PF17917">
    <property type="entry name" value="RT_RNaseH"/>
    <property type="match status" value="1"/>
</dbReference>
<accession>A0ABQ8FFN5</accession>
<evidence type="ECO:0000256" key="4">
    <source>
        <dbReference type="ARBA" id="ARBA00022722"/>
    </source>
</evidence>
<feature type="region of interest" description="Disordered" evidence="8">
    <location>
        <begin position="20"/>
        <end position="52"/>
    </location>
</feature>
<evidence type="ECO:0000256" key="3">
    <source>
        <dbReference type="ARBA" id="ARBA00022695"/>
    </source>
</evidence>
<dbReference type="PROSITE" id="PS50878">
    <property type="entry name" value="RT_POL"/>
    <property type="match status" value="1"/>
</dbReference>
<feature type="domain" description="Integrase catalytic" evidence="10">
    <location>
        <begin position="857"/>
        <end position="1015"/>
    </location>
</feature>
<dbReference type="EMBL" id="JAFCIX010000143">
    <property type="protein sequence ID" value="KAH6597496.1"/>
    <property type="molecule type" value="Genomic_DNA"/>
</dbReference>
<evidence type="ECO:0000256" key="7">
    <source>
        <dbReference type="ARBA" id="ARBA00022918"/>
    </source>
</evidence>
<dbReference type="SUPFAM" id="SSF50630">
    <property type="entry name" value="Acid proteases"/>
    <property type="match status" value="1"/>
</dbReference>
<dbReference type="SUPFAM" id="SSF53098">
    <property type="entry name" value="Ribonuclease H-like"/>
    <property type="match status" value="1"/>
</dbReference>
<dbReference type="InterPro" id="IPR043502">
    <property type="entry name" value="DNA/RNA_pol_sf"/>
</dbReference>
<keyword evidence="5" id="KW-0255">Endonuclease</keyword>
<dbReference type="PROSITE" id="PS50994">
    <property type="entry name" value="INTEGRASE"/>
    <property type="match status" value="1"/>
</dbReference>
<dbReference type="CDD" id="cd01647">
    <property type="entry name" value="RT_LTR"/>
    <property type="match status" value="1"/>
</dbReference>
<comment type="caution">
    <text evidence="11">The sequence shown here is derived from an EMBL/GenBank/DDBJ whole genome shotgun (WGS) entry which is preliminary data.</text>
</comment>
<dbReference type="InterPro" id="IPR001584">
    <property type="entry name" value="Integrase_cat-core"/>
</dbReference>
<feature type="compositionally biased region" description="Basic and acidic residues" evidence="8">
    <location>
        <begin position="40"/>
        <end position="50"/>
    </location>
</feature>
<evidence type="ECO:0000256" key="8">
    <source>
        <dbReference type="SAM" id="MobiDB-lite"/>
    </source>
</evidence>
<dbReference type="InterPro" id="IPR012337">
    <property type="entry name" value="RNaseH-like_sf"/>
</dbReference>
<dbReference type="EC" id="2.7.7.49" evidence="1"/>
<dbReference type="PANTHER" id="PTHR37984:SF5">
    <property type="entry name" value="PROTEIN NYNRIN-LIKE"/>
    <property type="match status" value="1"/>
</dbReference>
<dbReference type="Gene3D" id="1.10.340.70">
    <property type="match status" value="1"/>
</dbReference>
<dbReference type="InterPro" id="IPR021109">
    <property type="entry name" value="Peptidase_aspartic_dom_sf"/>
</dbReference>
<dbReference type="CDD" id="cd09274">
    <property type="entry name" value="RNase_HI_RT_Ty3"/>
    <property type="match status" value="1"/>
</dbReference>
<dbReference type="CDD" id="cd00303">
    <property type="entry name" value="retropepsin_like"/>
    <property type="match status" value="1"/>
</dbReference>
<dbReference type="InterPro" id="IPR041588">
    <property type="entry name" value="Integrase_H2C2"/>
</dbReference>
<feature type="domain" description="Reverse transcriptase" evidence="9">
    <location>
        <begin position="293"/>
        <end position="472"/>
    </location>
</feature>
<evidence type="ECO:0000313" key="11">
    <source>
        <dbReference type="EMBL" id="KAH6597496.1"/>
    </source>
</evidence>
<evidence type="ECO:0000259" key="10">
    <source>
        <dbReference type="PROSITE" id="PS50994"/>
    </source>
</evidence>
<dbReference type="Gene3D" id="3.10.20.370">
    <property type="match status" value="1"/>
</dbReference>
<dbReference type="InterPro" id="IPR041373">
    <property type="entry name" value="RT_RNaseH"/>
</dbReference>
<evidence type="ECO:0000259" key="9">
    <source>
        <dbReference type="PROSITE" id="PS50878"/>
    </source>
</evidence>
<feature type="region of interest" description="Disordered" evidence="8">
    <location>
        <begin position="1154"/>
        <end position="1182"/>
    </location>
</feature>
<sequence length="1182" mass="134361">MNPICLDSLESLDSLDFLETTEPHESLKTPVKTTHPSTPECRKPSPKEPFEPLPKMTIPVTVQCGPIIFSVNALLDSGSDESLMDESLASQYCLPLVPLDTPIALFLADGQPATSPHVNFQTQLLKLQTQEHIELTNLYVSRLAHPIILGLDWLARHNPLVDWETQSLTFLSSYCSTHCLPEPTKNQVTKNPLVPPVTNCHINQASMVILGKLTDQVYPYIGSSDSASGNFPTCLIKEFSKVFDKTAAQALPAHSEHDFAIDLEPGFKPPHGKVYSLTPPETVAMNEYVCDNLEKGFIRPSKSPAAAPCFFVGKKDGTLRPVQDYRGLNAGTIKNRYPIPLISELLRDLSKGKIFTTLDLRAAYNLVRIKPGDEWKTAFICKGGHYEHLVMAFGFANAPAHFQSMMNSIFHDLIGRFVLIYLDDIIIFSENPKDHLGHVQQVFARLQDNRLFCKKEKCFYGRTSLDYLGYVISPSGISMSPKKTQAVQDWPTPTNTHDVQVLLGFTNFYRRFVPSYARITQPMTALLRKDVKFEWSVTAGQSLRQLKEAFGKDVILRHPDESKEFLVEVDASDYAVGGVLSQYDADKQLRPVAFFSRQMVPAERNYEIYDKELLAITTCLKEWRHFLQGSHTPFTILTDHKNLEYFMTTKQLTRRQARWSLFLAEFRFNLAYRPGSHNGKADRLSRRPDFKVDEEPQNLVQMLNPSMVVAPLDSSTAIFSPTLRRYIILSKDWPLLIADFLQTDAWLPNITDTLRENCVADLPHYQMANDTFYRILADGRSKVPYLPSWERNSVYKRFHQGLGHLKFDSIYELVARRYWWPTMKQDLKDAIRRCPECQLDQSAAGSFASTPIRPIPSVAQPFERWGVDFIQDLPETKAGNRHIVTAIDYATRWVVAKAVPNRDSATVASFLYDLMVSYGSPFEILTDRGSAFLSEGVKEFEALQRIRHHATTPYHPRTNGMVERMHAMVGHAITTLTQGQPERWDEYLAQTIFAIRVRKHAVTQHSPFFLLYGVDPRLPGDTTPPRETMMPLDQVEQMEERAEFTARSLEEIGQVRSAAYARSKAQAEAMRIRNKWDPDSDDYYFKIGDMVKLKNHTKNKFEFDWKGPYHIVDVGYPGTYWIMEPSGRRFDSTVSELDLAPWLQATESTLAFYDGTSRDDRGHPPEEGGSVITPVPHINSTS</sequence>
<reference evidence="11 12" key="1">
    <citation type="submission" date="2021-02" db="EMBL/GenBank/DDBJ databases">
        <title>Variation within the Batrachochytrium salamandrivorans European outbreak.</title>
        <authorList>
            <person name="Kelly M."/>
            <person name="Pasmans F."/>
            <person name="Shea T.P."/>
            <person name="Munoz J.F."/>
            <person name="Carranza S."/>
            <person name="Cuomo C.A."/>
            <person name="Martel A."/>
        </authorList>
    </citation>
    <scope>NUCLEOTIDE SEQUENCE [LARGE SCALE GENOMIC DNA]</scope>
    <source>
        <strain evidence="11 12">AMFP18/2</strain>
    </source>
</reference>
<evidence type="ECO:0000256" key="6">
    <source>
        <dbReference type="ARBA" id="ARBA00022801"/>
    </source>
</evidence>
<dbReference type="Gene3D" id="3.30.70.270">
    <property type="match status" value="2"/>
</dbReference>
<gene>
    <name evidence="11" type="ORF">BASA50_004413</name>
</gene>
<organism evidence="11 12">
    <name type="scientific">Batrachochytrium salamandrivorans</name>
    <dbReference type="NCBI Taxonomy" id="1357716"/>
    <lineage>
        <taxon>Eukaryota</taxon>
        <taxon>Fungi</taxon>
        <taxon>Fungi incertae sedis</taxon>
        <taxon>Chytridiomycota</taxon>
        <taxon>Chytridiomycota incertae sedis</taxon>
        <taxon>Chytridiomycetes</taxon>
        <taxon>Rhizophydiales</taxon>
        <taxon>Rhizophydiales incertae sedis</taxon>
        <taxon>Batrachochytrium</taxon>
    </lineage>
</organism>
<feature type="compositionally biased region" description="Basic and acidic residues" evidence="8">
    <location>
        <begin position="1156"/>
        <end position="1166"/>
    </location>
</feature>
<dbReference type="Proteomes" id="UP001648503">
    <property type="component" value="Unassembled WGS sequence"/>
</dbReference>